<proteinExistence type="predicted"/>
<feature type="signal peptide" evidence="1">
    <location>
        <begin position="1"/>
        <end position="19"/>
    </location>
</feature>
<evidence type="ECO:0000313" key="3">
    <source>
        <dbReference type="Proteomes" id="UP000613177"/>
    </source>
</evidence>
<keyword evidence="3" id="KW-1185">Reference proteome</keyword>
<feature type="chain" id="PRO_5034915371" evidence="1">
    <location>
        <begin position="20"/>
        <end position="174"/>
    </location>
</feature>
<organism evidence="2 3">
    <name type="scientific">Thamnidium elegans</name>
    <dbReference type="NCBI Taxonomy" id="101142"/>
    <lineage>
        <taxon>Eukaryota</taxon>
        <taxon>Fungi</taxon>
        <taxon>Fungi incertae sedis</taxon>
        <taxon>Mucoromycota</taxon>
        <taxon>Mucoromycotina</taxon>
        <taxon>Mucoromycetes</taxon>
        <taxon>Mucorales</taxon>
        <taxon>Mucorineae</taxon>
        <taxon>Mucoraceae</taxon>
        <taxon>Thamnidium</taxon>
    </lineage>
</organism>
<accession>A0A8H7SMZ9</accession>
<dbReference type="Proteomes" id="UP000613177">
    <property type="component" value="Unassembled WGS sequence"/>
</dbReference>
<keyword evidence="1" id="KW-0732">Signal</keyword>
<protein>
    <submittedName>
        <fullName evidence="2">Uncharacterized protein</fullName>
    </submittedName>
</protein>
<sequence length="174" mass="19099">MRFFSSLTAVFAIVISVNAAYISKRAPANVESCVSSFKYVSTEIDELRTVVQDGGILDTGYAYHDLQRSINSAQASCCSINTVIAEVDSDYVIGVINTITPKMQSALTLVATKKDDYNIFTRVLVENRVKELEKTTTHLNTCLNNFTPESKKSALQAYIDAINLAFSSTIAAYD</sequence>
<dbReference type="OrthoDB" id="2222743at2759"/>
<name>A0A8H7SMZ9_9FUNG</name>
<evidence type="ECO:0000313" key="2">
    <source>
        <dbReference type="EMBL" id="KAG2230968.1"/>
    </source>
</evidence>
<dbReference type="AlphaFoldDB" id="A0A8H7SMZ9"/>
<gene>
    <name evidence="2" type="ORF">INT48_000647</name>
</gene>
<reference evidence="2" key="1">
    <citation type="submission" date="2021-01" db="EMBL/GenBank/DDBJ databases">
        <title>Metabolic potential, ecology and presence of endohyphal bacteria is reflected in genomic diversity of Mucoromycotina.</title>
        <authorList>
            <person name="Muszewska A."/>
            <person name="Okrasinska A."/>
            <person name="Steczkiewicz K."/>
            <person name="Drgas O."/>
            <person name="Orlowska M."/>
            <person name="Perlinska-Lenart U."/>
            <person name="Aleksandrzak-Piekarczyk T."/>
            <person name="Szatraj K."/>
            <person name="Zielenkiewicz U."/>
            <person name="Pilsyk S."/>
            <person name="Malc E."/>
            <person name="Mieczkowski P."/>
            <person name="Kruszewska J.S."/>
            <person name="Biernat P."/>
            <person name="Pawlowska J."/>
        </authorList>
    </citation>
    <scope>NUCLEOTIDE SEQUENCE</scope>
    <source>
        <strain evidence="2">WA0000018081</strain>
    </source>
</reference>
<evidence type="ECO:0000256" key="1">
    <source>
        <dbReference type="SAM" id="SignalP"/>
    </source>
</evidence>
<comment type="caution">
    <text evidence="2">The sequence shown here is derived from an EMBL/GenBank/DDBJ whole genome shotgun (WGS) entry which is preliminary data.</text>
</comment>
<dbReference type="EMBL" id="JAEPRE010000174">
    <property type="protein sequence ID" value="KAG2230968.1"/>
    <property type="molecule type" value="Genomic_DNA"/>
</dbReference>